<dbReference type="Proteomes" id="UP000642819">
    <property type="component" value="Unassembled WGS sequence"/>
</dbReference>
<accession>A0ABQ3GA71</accession>
<dbReference type="EMBL" id="BMXK01000001">
    <property type="protein sequence ID" value="GHC99448.1"/>
    <property type="molecule type" value="Genomic_DNA"/>
</dbReference>
<feature type="transmembrane region" description="Helical" evidence="1">
    <location>
        <begin position="5"/>
        <end position="24"/>
    </location>
</feature>
<comment type="caution">
    <text evidence="2">The sequence shown here is derived from an EMBL/GenBank/DDBJ whole genome shotgun (WGS) entry which is preliminary data.</text>
</comment>
<gene>
    <name evidence="2" type="ORF">GCM10008096_01600</name>
</gene>
<keyword evidence="1" id="KW-1133">Transmembrane helix</keyword>
<keyword evidence="1" id="KW-0812">Transmembrane</keyword>
<proteinExistence type="predicted"/>
<feature type="transmembrane region" description="Helical" evidence="1">
    <location>
        <begin position="30"/>
        <end position="49"/>
    </location>
</feature>
<dbReference type="RefSeq" id="WP_189348204.1">
    <property type="nucleotide sequence ID" value="NZ_BMXK01000001.1"/>
</dbReference>
<evidence type="ECO:0000313" key="2">
    <source>
        <dbReference type="EMBL" id="GHC99448.1"/>
    </source>
</evidence>
<evidence type="ECO:0000313" key="3">
    <source>
        <dbReference type="Proteomes" id="UP000642819"/>
    </source>
</evidence>
<sequence length="134" mass="14116">MSPRAYRYASSASYAVAMAVIALMPSIGKTATFVVAGLALAVVVAVPLADRAVRERYANPGLHAGDGLLLPFAVAIAATFIARSDPGIWNIGLGLLTLVVGYFMGLSFWRQALDRAEKAREADNAREAEPDGGH</sequence>
<name>A0ABQ3GA71_9MICC</name>
<organism evidence="2 3">
    <name type="scientific">Zhihengliuella salsuginis</name>
    <dbReference type="NCBI Taxonomy" id="578222"/>
    <lineage>
        <taxon>Bacteria</taxon>
        <taxon>Bacillati</taxon>
        <taxon>Actinomycetota</taxon>
        <taxon>Actinomycetes</taxon>
        <taxon>Micrococcales</taxon>
        <taxon>Micrococcaceae</taxon>
        <taxon>Zhihengliuella</taxon>
    </lineage>
</organism>
<protein>
    <recommendedName>
        <fullName evidence="4">SPW repeat-containing protein</fullName>
    </recommendedName>
</protein>
<evidence type="ECO:0008006" key="4">
    <source>
        <dbReference type="Google" id="ProtNLM"/>
    </source>
</evidence>
<evidence type="ECO:0000256" key="1">
    <source>
        <dbReference type="SAM" id="Phobius"/>
    </source>
</evidence>
<keyword evidence="3" id="KW-1185">Reference proteome</keyword>
<feature type="transmembrane region" description="Helical" evidence="1">
    <location>
        <begin position="61"/>
        <end position="82"/>
    </location>
</feature>
<keyword evidence="1" id="KW-0472">Membrane</keyword>
<feature type="transmembrane region" description="Helical" evidence="1">
    <location>
        <begin position="88"/>
        <end position="109"/>
    </location>
</feature>
<reference evidence="3" key="1">
    <citation type="journal article" date="2019" name="Int. J. Syst. Evol. Microbiol.">
        <title>The Global Catalogue of Microorganisms (GCM) 10K type strain sequencing project: providing services to taxonomists for standard genome sequencing and annotation.</title>
        <authorList>
            <consortium name="The Broad Institute Genomics Platform"/>
            <consortium name="The Broad Institute Genome Sequencing Center for Infectious Disease"/>
            <person name="Wu L."/>
            <person name="Ma J."/>
        </authorList>
    </citation>
    <scope>NUCLEOTIDE SEQUENCE [LARGE SCALE GENOMIC DNA]</scope>
    <source>
        <strain evidence="3">KCTC 19466</strain>
    </source>
</reference>